<keyword evidence="2" id="KW-1185">Reference proteome</keyword>
<evidence type="ECO:0000313" key="1">
    <source>
        <dbReference type="EMBL" id="KAK4818018.1"/>
    </source>
</evidence>
<evidence type="ECO:0000313" key="2">
    <source>
        <dbReference type="Proteomes" id="UP001333110"/>
    </source>
</evidence>
<dbReference type="AlphaFoldDB" id="A0AAN7NVW8"/>
<comment type="caution">
    <text evidence="1">The sequence shown here is derived from an EMBL/GenBank/DDBJ whole genome shotgun (WGS) entry which is preliminary data.</text>
</comment>
<dbReference type="Proteomes" id="UP001333110">
    <property type="component" value="Unassembled WGS sequence"/>
</dbReference>
<protein>
    <submittedName>
        <fullName evidence="1">Uncharacterized protein</fullName>
    </submittedName>
</protein>
<accession>A0AAN7NVW8</accession>
<proteinExistence type="predicted"/>
<reference evidence="1 2" key="1">
    <citation type="journal article" date="2023" name="J. Hered.">
        <title>Chromosome-level genome of the wood stork (Mycteria americana) provides insight into avian chromosome evolution.</title>
        <authorList>
            <person name="Flamio R. Jr."/>
            <person name="Ramstad K.M."/>
        </authorList>
    </citation>
    <scope>NUCLEOTIDE SEQUENCE [LARGE SCALE GENOMIC DNA]</scope>
    <source>
        <strain evidence="1">JAX WOST 10</strain>
    </source>
</reference>
<sequence length="301" mass="32825">MGSREDFATHCTLALLPGSQKGRGHLHERVKELALGQKAFHLWVTNSNPAQVNSGYKLSSSNESSEIRVGNRRSRALTLLSIFHALTDTNRRATTCKEGDLGLWVKLGGQEIGKPQPFQEMAFRIALPGACSGNQNGAACPSSSHCAEPPQNKLQEISDLNLSTCAAGRDMAAAVPKTIAEHRGHLPSSRRSGLLQMSHLDVRMVAGPIHSAWRIPPLPQSSPACLMERYSTSLSSPWGLHFSFLACPVDGNKKCEDFVLLRNDQQGFTKGKSCLTNLIAFYKEVNSFVDEGRAVDVVYLN</sequence>
<organism evidence="1 2">
    <name type="scientific">Mycteria americana</name>
    <name type="common">Wood stork</name>
    <dbReference type="NCBI Taxonomy" id="33587"/>
    <lineage>
        <taxon>Eukaryota</taxon>
        <taxon>Metazoa</taxon>
        <taxon>Chordata</taxon>
        <taxon>Craniata</taxon>
        <taxon>Vertebrata</taxon>
        <taxon>Euteleostomi</taxon>
        <taxon>Archelosauria</taxon>
        <taxon>Archosauria</taxon>
        <taxon>Dinosauria</taxon>
        <taxon>Saurischia</taxon>
        <taxon>Theropoda</taxon>
        <taxon>Coelurosauria</taxon>
        <taxon>Aves</taxon>
        <taxon>Neognathae</taxon>
        <taxon>Neoaves</taxon>
        <taxon>Aequornithes</taxon>
        <taxon>Ciconiiformes</taxon>
        <taxon>Ciconiidae</taxon>
        <taxon>Mycteria</taxon>
    </lineage>
</organism>
<name>A0AAN7NVW8_MYCAM</name>
<dbReference type="EMBL" id="JAUNZN010000007">
    <property type="protein sequence ID" value="KAK4818018.1"/>
    <property type="molecule type" value="Genomic_DNA"/>
</dbReference>
<gene>
    <name evidence="1" type="ORF">QYF61_004131</name>
</gene>